<evidence type="ECO:0000313" key="1">
    <source>
        <dbReference type="EMBL" id="ETN00115.1"/>
    </source>
</evidence>
<dbReference type="Proteomes" id="UP000018817">
    <property type="component" value="Unassembled WGS sequence"/>
</dbReference>
<dbReference type="EMBL" id="KI669642">
    <property type="protein sequence ID" value="ETN00115.1"/>
    <property type="molecule type" value="Genomic_DNA"/>
</dbReference>
<reference evidence="2" key="1">
    <citation type="submission" date="2011-12" db="EMBL/GenBank/DDBJ databases">
        <authorList>
            <consortium name="The Broad Institute Genome Sequencing Platform"/>
            <person name="Russ C."/>
            <person name="Tyler B."/>
            <person name="Panabieres F."/>
            <person name="Shan W."/>
            <person name="Tripathy S."/>
            <person name="Grunwald N."/>
            <person name="Machado M."/>
            <person name="Young S.K."/>
            <person name="Zeng Q."/>
            <person name="Gargeya S."/>
            <person name="Fitzgerald M."/>
            <person name="Haas B."/>
            <person name="Abouelleil A."/>
            <person name="Alvarado L."/>
            <person name="Arachchi H.M."/>
            <person name="Berlin A."/>
            <person name="Chapman S.B."/>
            <person name="Gearin G."/>
            <person name="Goldberg J."/>
            <person name="Griggs A."/>
            <person name="Gujja S."/>
            <person name="Hansen M."/>
            <person name="Heiman D."/>
            <person name="Howarth C."/>
            <person name="Larimer J."/>
            <person name="Lui A."/>
            <person name="MacDonald P.J.P."/>
            <person name="McCowen C."/>
            <person name="Montmayeur A."/>
            <person name="Murphy C."/>
            <person name="Neiman D."/>
            <person name="Pearson M."/>
            <person name="Priest M."/>
            <person name="Roberts A."/>
            <person name="Saif S."/>
            <person name="Shea T."/>
            <person name="Sisk P."/>
            <person name="Stolte C."/>
            <person name="Sykes S."/>
            <person name="Wortman J."/>
            <person name="Nusbaum C."/>
            <person name="Birren B."/>
        </authorList>
    </citation>
    <scope>NUCLEOTIDE SEQUENCE [LARGE SCALE GENOMIC DNA]</scope>
    <source>
        <strain evidence="2">INRA-310</strain>
    </source>
</reference>
<dbReference type="AlphaFoldDB" id="W2PJB0"/>
<sequence>MDSAFVWEGTKIFWKRSGRIKGLAEGGFSGREITRRVRRSPQRAAKSKLDKALLAAQGQPKAQTDRQVRQVVRAAATGD</sequence>
<dbReference type="RefSeq" id="XP_008914590.1">
    <property type="nucleotide sequence ID" value="XM_008916342.1"/>
</dbReference>
<accession>W2PJB0</accession>
<dbReference type="VEuPathDB" id="FungiDB:PPTG_24315"/>
<gene>
    <name evidence="1" type="ORF">PPTG_24315</name>
</gene>
<proteinExistence type="predicted"/>
<name>W2PJB0_PHYN3</name>
<dbReference type="GeneID" id="20192914"/>
<organism evidence="1 2">
    <name type="scientific">Phytophthora nicotianae (strain INRA-310)</name>
    <name type="common">Phytophthora parasitica</name>
    <dbReference type="NCBI Taxonomy" id="761204"/>
    <lineage>
        <taxon>Eukaryota</taxon>
        <taxon>Sar</taxon>
        <taxon>Stramenopiles</taxon>
        <taxon>Oomycota</taxon>
        <taxon>Peronosporomycetes</taxon>
        <taxon>Peronosporales</taxon>
        <taxon>Peronosporaceae</taxon>
        <taxon>Phytophthora</taxon>
    </lineage>
</organism>
<reference evidence="1 2" key="2">
    <citation type="submission" date="2013-11" db="EMBL/GenBank/DDBJ databases">
        <title>The Genome Sequence of Phytophthora parasitica INRA-310.</title>
        <authorList>
            <consortium name="The Broad Institute Genomics Platform"/>
            <person name="Russ C."/>
            <person name="Tyler B."/>
            <person name="Panabieres F."/>
            <person name="Shan W."/>
            <person name="Tripathy S."/>
            <person name="Grunwald N."/>
            <person name="Machado M."/>
            <person name="Johnson C.S."/>
            <person name="Arredondo F."/>
            <person name="Hong C."/>
            <person name="Coffey M."/>
            <person name="Young S.K."/>
            <person name="Zeng Q."/>
            <person name="Gargeya S."/>
            <person name="Fitzgerald M."/>
            <person name="Abouelleil A."/>
            <person name="Alvarado L."/>
            <person name="Chapman S.B."/>
            <person name="Gainer-Dewar J."/>
            <person name="Goldberg J."/>
            <person name="Griggs A."/>
            <person name="Gujja S."/>
            <person name="Hansen M."/>
            <person name="Howarth C."/>
            <person name="Imamovic A."/>
            <person name="Ireland A."/>
            <person name="Larimer J."/>
            <person name="McCowan C."/>
            <person name="Murphy C."/>
            <person name="Pearson M."/>
            <person name="Poon T.W."/>
            <person name="Priest M."/>
            <person name="Roberts A."/>
            <person name="Saif S."/>
            <person name="Shea T."/>
            <person name="Sykes S."/>
            <person name="Wortman J."/>
            <person name="Nusbaum C."/>
            <person name="Birren B."/>
        </authorList>
    </citation>
    <scope>NUCLEOTIDE SEQUENCE [LARGE SCALE GENOMIC DNA]</scope>
    <source>
        <strain evidence="1 2">INRA-310</strain>
    </source>
</reference>
<evidence type="ECO:0000313" key="2">
    <source>
        <dbReference type="Proteomes" id="UP000018817"/>
    </source>
</evidence>
<protein>
    <submittedName>
        <fullName evidence="1">Uncharacterized protein</fullName>
    </submittedName>
</protein>